<sequence length="619" mass="72414">MFQFIKDSFEQVASKVKQSGIPSNSVKVNLSQFEDQQSSFQTAIYQKYLRQKLINKLNQFVGKKVLVIDPFIADMLNLVVESNQILRENGVDQICYNDSDQLEVEANQIIFFVSPDRQYMKRIVRIIRNNQLANFNKKYLLIFCPRMNIVCKDYLEKEAVLGDLIITNFNFDLIPLANDLLSLEMNNCLKQLYIGQDMSILQTVAESIQRMELVHGKFKNIYAKGNYSKVVIDILKQKKQQGELIEDEISFKESKMHTLLIIDRKVDFITPMLTPFTYEALIDEVFSIKHNSINLNIIKNESALKDRPKTMKLNDSYYNRIKIMNIKHCQRILEEKRQNNKQMIQSMKQQDNKMNMSEMNQYLAKLRQLPKEQNIILDHLIISQHLSKQLESILFNMCVNQEVHAILQTKSSQVEQMIENLISFGAPITKVIRLFSLYNQIQNGMKTKLYDFYRREILHMYGIEHILTLENCEKLGLIGKKLNDTHIWEKIEKPLRLINEDVDHDAPEDISYVFLAYAPIIVRIFEELIIKNTWGPVVLQALKELPGELVMQQNLNQLKGEEIKEEQNQIYVIYIVGGITYGEIAAIRWLGLRYKKDIQICTTHIINGDRLVQEMIQNQ</sequence>
<evidence type="ECO:0000256" key="1">
    <source>
        <dbReference type="SAM" id="Phobius"/>
    </source>
</evidence>
<dbReference type="EMBL" id="CAJJDM010000019">
    <property type="protein sequence ID" value="CAD8053792.1"/>
    <property type="molecule type" value="Genomic_DNA"/>
</dbReference>
<dbReference type="GO" id="GO:0016192">
    <property type="term" value="P:vesicle-mediated transport"/>
    <property type="evidence" value="ECO:0007669"/>
    <property type="project" value="InterPro"/>
</dbReference>
<dbReference type="Proteomes" id="UP000688137">
    <property type="component" value="Unassembled WGS sequence"/>
</dbReference>
<organism evidence="2 3">
    <name type="scientific">Paramecium primaurelia</name>
    <dbReference type="NCBI Taxonomy" id="5886"/>
    <lineage>
        <taxon>Eukaryota</taxon>
        <taxon>Sar</taxon>
        <taxon>Alveolata</taxon>
        <taxon>Ciliophora</taxon>
        <taxon>Intramacronucleata</taxon>
        <taxon>Oligohymenophorea</taxon>
        <taxon>Peniculida</taxon>
        <taxon>Parameciidae</taxon>
        <taxon>Paramecium</taxon>
    </lineage>
</organism>
<proteinExistence type="predicted"/>
<dbReference type="InterPro" id="IPR001619">
    <property type="entry name" value="Sec1-like"/>
</dbReference>
<protein>
    <submittedName>
        <fullName evidence="2">Uncharacterized protein</fullName>
    </submittedName>
</protein>
<dbReference type="Pfam" id="PF00995">
    <property type="entry name" value="Sec1"/>
    <property type="match status" value="1"/>
</dbReference>
<dbReference type="PANTHER" id="PTHR11679">
    <property type="entry name" value="VESICLE PROTEIN SORTING-ASSOCIATED"/>
    <property type="match status" value="1"/>
</dbReference>
<dbReference type="AlphaFoldDB" id="A0A8S1KLD8"/>
<feature type="transmembrane region" description="Helical" evidence="1">
    <location>
        <begin position="571"/>
        <end position="590"/>
    </location>
</feature>
<reference evidence="2" key="1">
    <citation type="submission" date="2021-01" db="EMBL/GenBank/DDBJ databases">
        <authorList>
            <consortium name="Genoscope - CEA"/>
            <person name="William W."/>
        </authorList>
    </citation>
    <scope>NUCLEOTIDE SEQUENCE</scope>
</reference>
<dbReference type="OMA" id="EFHIFFV"/>
<comment type="caution">
    <text evidence="2">The sequence shown here is derived from an EMBL/GenBank/DDBJ whole genome shotgun (WGS) entry which is preliminary data.</text>
</comment>
<keyword evidence="1" id="KW-0812">Transmembrane</keyword>
<gene>
    <name evidence="2" type="ORF">PPRIM_AZ9-3.1.T0210069</name>
</gene>
<evidence type="ECO:0000313" key="3">
    <source>
        <dbReference type="Proteomes" id="UP000688137"/>
    </source>
</evidence>
<keyword evidence="1" id="KW-0472">Membrane</keyword>
<name>A0A8S1KLD8_PARPR</name>
<evidence type="ECO:0000313" key="2">
    <source>
        <dbReference type="EMBL" id="CAD8053792.1"/>
    </source>
</evidence>
<keyword evidence="3" id="KW-1185">Reference proteome</keyword>
<accession>A0A8S1KLD8</accession>
<keyword evidence="1" id="KW-1133">Transmembrane helix</keyword>